<proteinExistence type="predicted"/>
<organism evidence="2 3">
    <name type="scientific">Scytalidium lignicola</name>
    <name type="common">Hyphomycete</name>
    <dbReference type="NCBI Taxonomy" id="5539"/>
    <lineage>
        <taxon>Eukaryota</taxon>
        <taxon>Fungi</taxon>
        <taxon>Dikarya</taxon>
        <taxon>Ascomycota</taxon>
        <taxon>Pezizomycotina</taxon>
        <taxon>Leotiomycetes</taxon>
        <taxon>Leotiomycetes incertae sedis</taxon>
        <taxon>Scytalidium</taxon>
    </lineage>
</organism>
<dbReference type="AlphaFoldDB" id="A0A3E2GYK1"/>
<keyword evidence="1" id="KW-0472">Membrane</keyword>
<gene>
    <name evidence="2" type="ORF">B7463_g10156</name>
</gene>
<keyword evidence="3" id="KW-1185">Reference proteome</keyword>
<feature type="transmembrane region" description="Helical" evidence="1">
    <location>
        <begin position="165"/>
        <end position="187"/>
    </location>
</feature>
<evidence type="ECO:0000256" key="1">
    <source>
        <dbReference type="SAM" id="Phobius"/>
    </source>
</evidence>
<feature type="transmembrane region" description="Helical" evidence="1">
    <location>
        <begin position="123"/>
        <end position="145"/>
    </location>
</feature>
<comment type="caution">
    <text evidence="2">The sequence shown here is derived from an EMBL/GenBank/DDBJ whole genome shotgun (WGS) entry which is preliminary data.</text>
</comment>
<dbReference type="Proteomes" id="UP000258309">
    <property type="component" value="Unassembled WGS sequence"/>
</dbReference>
<sequence length="318" mass="36073">MYNKNNFNSSNSKSSKDIKCNYYKKNSHKESDCFQKYSEKLEEYKAKQFDKKKEKKSEDKLKKSDSKDKFNTVNLNSTSLVTTNLVTVNPMAFSMFTHNQWIFDFNSYSMHSDLHPMETGNSFALIVSYILTFLVNIFGALRLLIQNDDAYVTSSGIFNKNNVKYNVVITSPASIYLRLASILTMLISTFPAHQTILSLDIIYQRLAYASLEVIKNTIKATLGIDAELVKKASNKDPFLCKAFYTSHITFTKSNLHLKELVVKAQDVKAIAKANSPYSPLSLPSTPQDAALPPQLNSMFEEVVQLTKEEEEVSEDKLP</sequence>
<evidence type="ECO:0000313" key="3">
    <source>
        <dbReference type="Proteomes" id="UP000258309"/>
    </source>
</evidence>
<protein>
    <submittedName>
        <fullName evidence="2">Uncharacterized protein</fullName>
    </submittedName>
</protein>
<name>A0A3E2GYK1_SCYLI</name>
<keyword evidence="1" id="KW-1133">Transmembrane helix</keyword>
<keyword evidence="1" id="KW-0812">Transmembrane</keyword>
<accession>A0A3E2GYK1</accession>
<evidence type="ECO:0000313" key="2">
    <source>
        <dbReference type="EMBL" id="RFU26181.1"/>
    </source>
</evidence>
<feature type="non-terminal residue" evidence="2">
    <location>
        <position position="1"/>
    </location>
</feature>
<reference evidence="2 3" key="1">
    <citation type="submission" date="2018-05" db="EMBL/GenBank/DDBJ databases">
        <title>Draft genome sequence of Scytalidium lignicola DSM 105466, a ubiquitous saprotrophic fungus.</title>
        <authorList>
            <person name="Buettner E."/>
            <person name="Gebauer A.M."/>
            <person name="Hofrichter M."/>
            <person name="Liers C."/>
            <person name="Kellner H."/>
        </authorList>
    </citation>
    <scope>NUCLEOTIDE SEQUENCE [LARGE SCALE GENOMIC DNA]</scope>
    <source>
        <strain evidence="2 3">DSM 105466</strain>
    </source>
</reference>
<feature type="non-terminal residue" evidence="2">
    <location>
        <position position="318"/>
    </location>
</feature>
<dbReference type="EMBL" id="NCSJ02000279">
    <property type="protein sequence ID" value="RFU26181.1"/>
    <property type="molecule type" value="Genomic_DNA"/>
</dbReference>